<evidence type="ECO:0000256" key="5">
    <source>
        <dbReference type="ARBA" id="ARBA00010185"/>
    </source>
</evidence>
<gene>
    <name evidence="20" type="ORF">SAMN05421783_10461</name>
</gene>
<evidence type="ECO:0000256" key="15">
    <source>
        <dbReference type="ARBA" id="ARBA00023136"/>
    </source>
</evidence>
<keyword evidence="13 19" id="KW-1133">Transmembrane helix</keyword>
<evidence type="ECO:0000256" key="16">
    <source>
        <dbReference type="ARBA" id="ARBA00023209"/>
    </source>
</evidence>
<dbReference type="Proteomes" id="UP000198816">
    <property type="component" value="Unassembled WGS sequence"/>
</dbReference>
<evidence type="ECO:0000256" key="4">
    <source>
        <dbReference type="ARBA" id="ARBA00005189"/>
    </source>
</evidence>
<accession>A0A1H2TMB3</accession>
<evidence type="ECO:0000256" key="7">
    <source>
        <dbReference type="ARBA" id="ARBA00019373"/>
    </source>
</evidence>
<protein>
    <recommendedName>
        <fullName evidence="7 18">Phosphatidate cytidylyltransferase</fullName>
        <ecNumber evidence="6 18">2.7.7.41</ecNumber>
    </recommendedName>
</protein>
<feature type="transmembrane region" description="Helical" evidence="19">
    <location>
        <begin position="215"/>
        <end position="236"/>
    </location>
</feature>
<comment type="pathway">
    <text evidence="3 18">Phospholipid metabolism; CDP-diacylglycerol biosynthesis; CDP-diacylglycerol from sn-glycerol 3-phosphate: step 3/3.</text>
</comment>
<keyword evidence="11 18" id="KW-0812">Transmembrane</keyword>
<dbReference type="PANTHER" id="PTHR46382:SF1">
    <property type="entry name" value="PHOSPHATIDATE CYTIDYLYLTRANSFERASE"/>
    <property type="match status" value="1"/>
</dbReference>
<evidence type="ECO:0000256" key="6">
    <source>
        <dbReference type="ARBA" id="ARBA00012487"/>
    </source>
</evidence>
<evidence type="ECO:0000256" key="3">
    <source>
        <dbReference type="ARBA" id="ARBA00005119"/>
    </source>
</evidence>
<keyword evidence="12 18" id="KW-0548">Nucleotidyltransferase</keyword>
<feature type="transmembrane region" description="Helical" evidence="19">
    <location>
        <begin position="120"/>
        <end position="142"/>
    </location>
</feature>
<dbReference type="EC" id="2.7.7.41" evidence="6 18"/>
<evidence type="ECO:0000256" key="11">
    <source>
        <dbReference type="ARBA" id="ARBA00022692"/>
    </source>
</evidence>
<dbReference type="AlphaFoldDB" id="A0A1H2TMB3"/>
<comment type="catalytic activity">
    <reaction evidence="1 18">
        <text>a 1,2-diacyl-sn-glycero-3-phosphate + CTP + H(+) = a CDP-1,2-diacyl-sn-glycerol + diphosphate</text>
        <dbReference type="Rhea" id="RHEA:16229"/>
        <dbReference type="ChEBI" id="CHEBI:15378"/>
        <dbReference type="ChEBI" id="CHEBI:33019"/>
        <dbReference type="ChEBI" id="CHEBI:37563"/>
        <dbReference type="ChEBI" id="CHEBI:58332"/>
        <dbReference type="ChEBI" id="CHEBI:58608"/>
        <dbReference type="EC" id="2.7.7.41"/>
    </reaction>
</comment>
<dbReference type="PANTHER" id="PTHR46382">
    <property type="entry name" value="PHOSPHATIDATE CYTIDYLYLTRANSFERASE"/>
    <property type="match status" value="1"/>
</dbReference>
<dbReference type="InterPro" id="IPR000374">
    <property type="entry name" value="PC_trans"/>
</dbReference>
<sequence>MGEVDVLPASNALKRRTITALSLVPLVIAAVLWLPTPVFALVLAGVLMLAAVEWCTLAGLTRPIPRILYSIAILFAMALLWIWPQGQPWLFGLSALWWAGQAVALPRIREIPTVEGVQWPLLAAGFLVLIGPWAALIHLHGLPNKGPALVLFLLFLMWTADSMAYFVGRAWGGGRAKLAPVLSPGKTRVGVYGAMVGAVICGLTFAWILSATATATLLILLVCGVSVMISIVGDLYESLLKRRRGLKDSSHLLPGHGGMLDRIDSLTAAAPVFALGITLIGVTT</sequence>
<dbReference type="GO" id="GO:0005886">
    <property type="term" value="C:plasma membrane"/>
    <property type="evidence" value="ECO:0007669"/>
    <property type="project" value="UniProtKB-SubCell"/>
</dbReference>
<comment type="similarity">
    <text evidence="5 18">Belongs to the CDS family.</text>
</comment>
<feature type="transmembrane region" description="Helical" evidence="19">
    <location>
        <begin position="40"/>
        <end position="60"/>
    </location>
</feature>
<dbReference type="GO" id="GO:0004605">
    <property type="term" value="F:phosphatidate cytidylyltransferase activity"/>
    <property type="evidence" value="ECO:0007669"/>
    <property type="project" value="UniProtKB-EC"/>
</dbReference>
<comment type="subcellular location">
    <subcellularLocation>
        <location evidence="2">Cell membrane</location>
        <topology evidence="2">Multi-pass membrane protein</topology>
    </subcellularLocation>
</comment>
<dbReference type="Pfam" id="PF01148">
    <property type="entry name" value="CTP_transf_1"/>
    <property type="match status" value="1"/>
</dbReference>
<name>A0A1H2TMB3_THIRO</name>
<evidence type="ECO:0000256" key="14">
    <source>
        <dbReference type="ARBA" id="ARBA00023098"/>
    </source>
</evidence>
<organism evidence="20 21">
    <name type="scientific">Thiocapsa roseopersicina</name>
    <dbReference type="NCBI Taxonomy" id="1058"/>
    <lineage>
        <taxon>Bacteria</taxon>
        <taxon>Pseudomonadati</taxon>
        <taxon>Pseudomonadota</taxon>
        <taxon>Gammaproteobacteria</taxon>
        <taxon>Chromatiales</taxon>
        <taxon>Chromatiaceae</taxon>
        <taxon>Thiocapsa</taxon>
    </lineage>
</organism>
<evidence type="ECO:0000256" key="12">
    <source>
        <dbReference type="ARBA" id="ARBA00022695"/>
    </source>
</evidence>
<keyword evidence="10 18" id="KW-0808">Transferase</keyword>
<evidence type="ECO:0000256" key="17">
    <source>
        <dbReference type="ARBA" id="ARBA00023264"/>
    </source>
</evidence>
<evidence type="ECO:0000256" key="2">
    <source>
        <dbReference type="ARBA" id="ARBA00004651"/>
    </source>
</evidence>
<keyword evidence="21" id="KW-1185">Reference proteome</keyword>
<keyword evidence="14" id="KW-0443">Lipid metabolism</keyword>
<evidence type="ECO:0000256" key="18">
    <source>
        <dbReference type="RuleBase" id="RU003938"/>
    </source>
</evidence>
<feature type="transmembrane region" description="Helical" evidence="19">
    <location>
        <begin position="189"/>
        <end position="209"/>
    </location>
</feature>
<dbReference type="PROSITE" id="PS01315">
    <property type="entry name" value="CDS"/>
    <property type="match status" value="1"/>
</dbReference>
<keyword evidence="16" id="KW-0594">Phospholipid biosynthesis</keyword>
<dbReference type="GO" id="GO:0016024">
    <property type="term" value="P:CDP-diacylglycerol biosynthetic process"/>
    <property type="evidence" value="ECO:0007669"/>
    <property type="project" value="UniProtKB-UniPathway"/>
</dbReference>
<dbReference type="STRING" id="1058.SAMN05421783_10461"/>
<keyword evidence="17" id="KW-1208">Phospholipid metabolism</keyword>
<evidence type="ECO:0000256" key="8">
    <source>
        <dbReference type="ARBA" id="ARBA00022475"/>
    </source>
</evidence>
<feature type="transmembrane region" description="Helical" evidence="19">
    <location>
        <begin position="67"/>
        <end position="83"/>
    </location>
</feature>
<dbReference type="OrthoDB" id="9799199at2"/>
<keyword evidence="9" id="KW-0444">Lipid biosynthesis</keyword>
<proteinExistence type="inferred from homology"/>
<dbReference type="RefSeq" id="WP_093029142.1">
    <property type="nucleotide sequence ID" value="NZ_FNNZ01000004.1"/>
</dbReference>
<dbReference type="EMBL" id="FNNZ01000004">
    <property type="protein sequence ID" value="SDW44970.1"/>
    <property type="molecule type" value="Genomic_DNA"/>
</dbReference>
<evidence type="ECO:0000256" key="9">
    <source>
        <dbReference type="ARBA" id="ARBA00022516"/>
    </source>
</evidence>
<evidence type="ECO:0000256" key="1">
    <source>
        <dbReference type="ARBA" id="ARBA00001698"/>
    </source>
</evidence>
<evidence type="ECO:0000313" key="21">
    <source>
        <dbReference type="Proteomes" id="UP000198816"/>
    </source>
</evidence>
<keyword evidence="8" id="KW-1003">Cell membrane</keyword>
<evidence type="ECO:0000256" key="19">
    <source>
        <dbReference type="SAM" id="Phobius"/>
    </source>
</evidence>
<evidence type="ECO:0000313" key="20">
    <source>
        <dbReference type="EMBL" id="SDW44970.1"/>
    </source>
</evidence>
<feature type="transmembrane region" description="Helical" evidence="19">
    <location>
        <begin position="17"/>
        <end position="34"/>
    </location>
</feature>
<evidence type="ECO:0000256" key="13">
    <source>
        <dbReference type="ARBA" id="ARBA00022989"/>
    </source>
</evidence>
<dbReference type="UniPathway" id="UPA00557">
    <property type="reaction ID" value="UER00614"/>
</dbReference>
<comment type="pathway">
    <text evidence="4">Lipid metabolism.</text>
</comment>
<keyword evidence="15 19" id="KW-0472">Membrane</keyword>
<evidence type="ECO:0000256" key="10">
    <source>
        <dbReference type="ARBA" id="ARBA00022679"/>
    </source>
</evidence>
<feature type="transmembrane region" description="Helical" evidence="19">
    <location>
        <begin position="148"/>
        <end position="168"/>
    </location>
</feature>
<feature type="transmembrane region" description="Helical" evidence="19">
    <location>
        <begin position="89"/>
        <end position="108"/>
    </location>
</feature>
<reference evidence="21" key="1">
    <citation type="submission" date="2016-10" db="EMBL/GenBank/DDBJ databases">
        <authorList>
            <person name="Varghese N."/>
            <person name="Submissions S."/>
        </authorList>
    </citation>
    <scope>NUCLEOTIDE SEQUENCE [LARGE SCALE GENOMIC DNA]</scope>
    <source>
        <strain evidence="21">DSM 217</strain>
    </source>
</reference>